<dbReference type="Proteomes" id="UP000664534">
    <property type="component" value="Unassembled WGS sequence"/>
</dbReference>
<dbReference type="OrthoDB" id="5287071at2759"/>
<keyword evidence="2" id="KW-1185">Reference proteome</keyword>
<evidence type="ECO:0000313" key="2">
    <source>
        <dbReference type="Proteomes" id="UP000664534"/>
    </source>
</evidence>
<name>A0A8H3J142_9LECA</name>
<evidence type="ECO:0000313" key="1">
    <source>
        <dbReference type="EMBL" id="CAF9938741.1"/>
    </source>
</evidence>
<protein>
    <submittedName>
        <fullName evidence="1">Uncharacterized protein</fullName>
    </submittedName>
</protein>
<comment type="caution">
    <text evidence="1">The sequence shown here is derived from an EMBL/GenBank/DDBJ whole genome shotgun (WGS) entry which is preliminary data.</text>
</comment>
<sequence>MAEPLVYKPRKDLSDKILFRLSLYYIYVSPETWKVASLLNQLHNLKPGIATQEVRATYLHLHDTEHEMWVRAKDTARNEPEELKRILRDEIGLEPERWNVRVVKPVMAMAALRLIED</sequence>
<gene>
    <name evidence="1" type="ORF">IMSHALPRED_001072</name>
</gene>
<proteinExistence type="predicted"/>
<accession>A0A8H3J142</accession>
<dbReference type="AlphaFoldDB" id="A0A8H3J142"/>
<dbReference type="EMBL" id="CAJPDT010000111">
    <property type="protein sequence ID" value="CAF9938741.1"/>
    <property type="molecule type" value="Genomic_DNA"/>
</dbReference>
<reference evidence="1" key="1">
    <citation type="submission" date="2021-03" db="EMBL/GenBank/DDBJ databases">
        <authorList>
            <person name="Tagirdzhanova G."/>
        </authorList>
    </citation>
    <scope>NUCLEOTIDE SEQUENCE</scope>
</reference>
<organism evidence="1 2">
    <name type="scientific">Imshaugia aleurites</name>
    <dbReference type="NCBI Taxonomy" id="172621"/>
    <lineage>
        <taxon>Eukaryota</taxon>
        <taxon>Fungi</taxon>
        <taxon>Dikarya</taxon>
        <taxon>Ascomycota</taxon>
        <taxon>Pezizomycotina</taxon>
        <taxon>Lecanoromycetes</taxon>
        <taxon>OSLEUM clade</taxon>
        <taxon>Lecanoromycetidae</taxon>
        <taxon>Lecanorales</taxon>
        <taxon>Lecanorineae</taxon>
        <taxon>Parmeliaceae</taxon>
        <taxon>Imshaugia</taxon>
    </lineage>
</organism>